<evidence type="ECO:0000256" key="4">
    <source>
        <dbReference type="ARBA" id="ARBA00022692"/>
    </source>
</evidence>
<evidence type="ECO:0000256" key="3">
    <source>
        <dbReference type="ARBA" id="ARBA00022475"/>
    </source>
</evidence>
<comment type="similarity">
    <text evidence="7">Belongs to the binding-protein-dependent transport system permease family.</text>
</comment>
<dbReference type="Pfam" id="PF00528">
    <property type="entry name" value="BPD_transp_1"/>
    <property type="match status" value="1"/>
</dbReference>
<keyword evidence="6 7" id="KW-0472">Membrane</keyword>
<keyword evidence="4 7" id="KW-0812">Transmembrane</keyword>
<dbReference type="InterPro" id="IPR051393">
    <property type="entry name" value="ABC_transporter_permease"/>
</dbReference>
<dbReference type="PANTHER" id="PTHR30193">
    <property type="entry name" value="ABC TRANSPORTER PERMEASE PROTEIN"/>
    <property type="match status" value="1"/>
</dbReference>
<sequence length="335" mass="36112">MSTLTRPVAPERLASEQRAEANRRRRWREGRIGWGFFAPFAILFALTFVVPILVSIRSSFFTEKAAGDSLYGGGGLVETFAFLDNYAQVLGNAIFWEGMGRVLLFGAVQIPVMLGGALILALLLDSFIVRRVAFFRLAYFLPYAIPGVIAALVWTYIFSPGFSPINQALVALSDALAALLGSPVDLTIDFFAPGTIIASMATMTTWTFMGYNMLIFLAALQAIPHDLYEAARLDGASEFAIVRRIKVPMVGQATLLAVLLSIIGTVQLFNEPTVLAAVNPWMGNDYTPMMLAYSSMMGTTSPSGAGPASAVSISMALIAGILAAIFALVQKRSTR</sequence>
<evidence type="ECO:0000256" key="6">
    <source>
        <dbReference type="ARBA" id="ARBA00023136"/>
    </source>
</evidence>
<feature type="domain" description="ABC transmembrane type-1" evidence="8">
    <location>
        <begin position="99"/>
        <end position="326"/>
    </location>
</feature>
<comment type="subcellular location">
    <subcellularLocation>
        <location evidence="1 7">Cell membrane</location>
        <topology evidence="1 7">Multi-pass membrane protein</topology>
    </subcellularLocation>
</comment>
<feature type="transmembrane region" description="Helical" evidence="7">
    <location>
        <begin position="305"/>
        <end position="329"/>
    </location>
</feature>
<evidence type="ECO:0000256" key="7">
    <source>
        <dbReference type="RuleBase" id="RU363032"/>
    </source>
</evidence>
<reference evidence="10" key="2">
    <citation type="submission" date="2016-01" db="EMBL/GenBank/DDBJ databases">
        <title>First complete genome sequence of a species in the genus Microterricola, an extremophilic cold active enzyme producing strain ERGS5:02 isolated from Sikkim Himalaya.</title>
        <authorList>
            <person name="Kumar R."/>
            <person name="Singh D."/>
            <person name="Swarnkar M.K."/>
        </authorList>
    </citation>
    <scope>NUCLEOTIDE SEQUENCE [LARGE SCALE GENOMIC DNA]</scope>
    <source>
        <strain evidence="10">ERGS5:02</strain>
    </source>
</reference>
<feature type="transmembrane region" description="Helical" evidence="7">
    <location>
        <begin position="102"/>
        <end position="125"/>
    </location>
</feature>
<name>A0A109QXW1_9MICO</name>
<feature type="transmembrane region" description="Helical" evidence="7">
    <location>
        <begin position="249"/>
        <end position="269"/>
    </location>
</feature>
<dbReference type="GO" id="GO:0055085">
    <property type="term" value="P:transmembrane transport"/>
    <property type="evidence" value="ECO:0007669"/>
    <property type="project" value="InterPro"/>
</dbReference>
<dbReference type="Gene3D" id="1.10.3720.10">
    <property type="entry name" value="MetI-like"/>
    <property type="match status" value="1"/>
</dbReference>
<dbReference type="KEGG" id="mvd:AWU67_02475"/>
<evidence type="ECO:0000313" key="10">
    <source>
        <dbReference type="Proteomes" id="UP000058305"/>
    </source>
</evidence>
<reference evidence="9 10" key="1">
    <citation type="journal article" date="2016" name="J. Biotechnol.">
        <title>First complete genome sequence of a species in the genus Microterricola, an extremophilic cold active enzyme producing bacterial strain ERGS5:02 isolated from Sikkim Himalaya.</title>
        <authorList>
            <person name="Himanshu"/>
            <person name="Swarnkar M.K."/>
            <person name="Singh D."/>
            <person name="Kumar R."/>
        </authorList>
    </citation>
    <scope>NUCLEOTIDE SEQUENCE [LARGE SCALE GENOMIC DNA]</scope>
    <source>
        <strain evidence="9 10">ERGS5:02</strain>
    </source>
</reference>
<accession>A0A109QXW1</accession>
<proteinExistence type="inferred from homology"/>
<evidence type="ECO:0000256" key="1">
    <source>
        <dbReference type="ARBA" id="ARBA00004651"/>
    </source>
</evidence>
<gene>
    <name evidence="9" type="ORF">AWU67_02475</name>
</gene>
<dbReference type="PROSITE" id="PS50928">
    <property type="entry name" value="ABC_TM1"/>
    <property type="match status" value="1"/>
</dbReference>
<dbReference type="PANTHER" id="PTHR30193:SF41">
    <property type="entry name" value="DIACETYLCHITOBIOSE UPTAKE SYSTEM PERMEASE PROTEIN NGCF"/>
    <property type="match status" value="1"/>
</dbReference>
<evidence type="ECO:0000259" key="8">
    <source>
        <dbReference type="PROSITE" id="PS50928"/>
    </source>
</evidence>
<dbReference type="AlphaFoldDB" id="A0A109QXW1"/>
<dbReference type="EMBL" id="CP014145">
    <property type="protein sequence ID" value="AMB60289.1"/>
    <property type="molecule type" value="Genomic_DNA"/>
</dbReference>
<evidence type="ECO:0000256" key="5">
    <source>
        <dbReference type="ARBA" id="ARBA00022989"/>
    </source>
</evidence>
<feature type="transmembrane region" description="Helical" evidence="7">
    <location>
        <begin position="137"/>
        <end position="157"/>
    </location>
</feature>
<organism evidence="9 10">
    <name type="scientific">Microterricola viridarii</name>
    <dbReference type="NCBI Taxonomy" id="412690"/>
    <lineage>
        <taxon>Bacteria</taxon>
        <taxon>Bacillati</taxon>
        <taxon>Actinomycetota</taxon>
        <taxon>Actinomycetes</taxon>
        <taxon>Micrococcales</taxon>
        <taxon>Microbacteriaceae</taxon>
        <taxon>Microterricola</taxon>
    </lineage>
</organism>
<dbReference type="OrthoDB" id="3210259at2"/>
<evidence type="ECO:0000313" key="9">
    <source>
        <dbReference type="EMBL" id="AMB60289.1"/>
    </source>
</evidence>
<keyword evidence="5 7" id="KW-1133">Transmembrane helix</keyword>
<dbReference type="InterPro" id="IPR035906">
    <property type="entry name" value="MetI-like_sf"/>
</dbReference>
<dbReference type="InterPro" id="IPR000515">
    <property type="entry name" value="MetI-like"/>
</dbReference>
<feature type="transmembrane region" description="Helical" evidence="7">
    <location>
        <begin position="32"/>
        <end position="54"/>
    </location>
</feature>
<dbReference type="CDD" id="cd06261">
    <property type="entry name" value="TM_PBP2"/>
    <property type="match status" value="1"/>
</dbReference>
<dbReference type="GO" id="GO:0005886">
    <property type="term" value="C:plasma membrane"/>
    <property type="evidence" value="ECO:0007669"/>
    <property type="project" value="UniProtKB-SubCell"/>
</dbReference>
<dbReference type="Proteomes" id="UP000058305">
    <property type="component" value="Chromosome"/>
</dbReference>
<evidence type="ECO:0000256" key="2">
    <source>
        <dbReference type="ARBA" id="ARBA00022448"/>
    </source>
</evidence>
<protein>
    <submittedName>
        <fullName evidence="9">ABC transporter permease</fullName>
    </submittedName>
</protein>
<dbReference type="RefSeq" id="WP_067231940.1">
    <property type="nucleotide sequence ID" value="NZ_CP014145.1"/>
</dbReference>
<keyword evidence="3" id="KW-1003">Cell membrane</keyword>
<keyword evidence="2 7" id="KW-0813">Transport</keyword>
<dbReference type="SUPFAM" id="SSF161098">
    <property type="entry name" value="MetI-like"/>
    <property type="match status" value="1"/>
</dbReference>
<keyword evidence="10" id="KW-1185">Reference proteome</keyword>